<dbReference type="Proteomes" id="UP000237889">
    <property type="component" value="Chromosome"/>
</dbReference>
<organism evidence="2 3">
    <name type="scientific">Phreatobacter cathodiphilus</name>
    <dbReference type="NCBI Taxonomy" id="1868589"/>
    <lineage>
        <taxon>Bacteria</taxon>
        <taxon>Pseudomonadati</taxon>
        <taxon>Pseudomonadota</taxon>
        <taxon>Alphaproteobacteria</taxon>
        <taxon>Hyphomicrobiales</taxon>
        <taxon>Phreatobacteraceae</taxon>
        <taxon>Phreatobacter</taxon>
    </lineage>
</organism>
<dbReference type="KEGG" id="phr:C6569_19895"/>
<feature type="transmembrane region" description="Helical" evidence="1">
    <location>
        <begin position="64"/>
        <end position="82"/>
    </location>
</feature>
<protein>
    <submittedName>
        <fullName evidence="2">Uncharacterized protein</fullName>
    </submittedName>
</protein>
<reference evidence="2 3" key="1">
    <citation type="submission" date="2018-03" db="EMBL/GenBank/DDBJ databases">
        <title>Genome sequencing of Phreatobacter sp.</title>
        <authorList>
            <person name="Kim S.-J."/>
            <person name="Heo J."/>
            <person name="Kwon S.-W."/>
        </authorList>
    </citation>
    <scope>NUCLEOTIDE SEQUENCE [LARGE SCALE GENOMIC DNA]</scope>
    <source>
        <strain evidence="2 3">S-12</strain>
    </source>
</reference>
<keyword evidence="1" id="KW-0812">Transmembrane</keyword>
<gene>
    <name evidence="2" type="ORF">C6569_19895</name>
</gene>
<dbReference type="OrthoDB" id="8449218at2"/>
<keyword evidence="3" id="KW-1185">Reference proteome</keyword>
<evidence type="ECO:0000313" key="2">
    <source>
        <dbReference type="EMBL" id="AVO47128.1"/>
    </source>
</evidence>
<keyword evidence="1" id="KW-0472">Membrane</keyword>
<evidence type="ECO:0000256" key="1">
    <source>
        <dbReference type="SAM" id="Phobius"/>
    </source>
</evidence>
<dbReference type="EMBL" id="CP027668">
    <property type="protein sequence ID" value="AVO47128.1"/>
    <property type="molecule type" value="Genomic_DNA"/>
</dbReference>
<accession>A0A2S0NG62</accession>
<dbReference type="AlphaFoldDB" id="A0A2S0NG62"/>
<proteinExistence type="predicted"/>
<evidence type="ECO:0000313" key="3">
    <source>
        <dbReference type="Proteomes" id="UP000237889"/>
    </source>
</evidence>
<sequence length="83" mass="9236">MSTHGNRPEDDARRQEEARRILDRAHRDSAPILDSALRRSGDFLSARGESDDPAEIWGKRIGRGLAIAVGIGCVIYLVMTYAR</sequence>
<name>A0A2S0NG62_9HYPH</name>
<keyword evidence="1" id="KW-1133">Transmembrane helix</keyword>
<dbReference type="RefSeq" id="WP_106750498.1">
    <property type="nucleotide sequence ID" value="NZ_CP027668.1"/>
</dbReference>